<dbReference type="GO" id="GO:0006887">
    <property type="term" value="P:exocytosis"/>
    <property type="evidence" value="ECO:0007669"/>
    <property type="project" value="InterPro"/>
</dbReference>
<protein>
    <submittedName>
        <fullName evidence="1">(raccoon dog) hypothetical protein</fullName>
    </submittedName>
</protein>
<keyword evidence="2" id="KW-1185">Reference proteome</keyword>
<proteinExistence type="predicted"/>
<reference evidence="1" key="1">
    <citation type="submission" date="2020-12" db="EMBL/GenBank/DDBJ databases">
        <authorList>
            <consortium name="Molecular Ecology Group"/>
        </authorList>
    </citation>
    <scope>NUCLEOTIDE SEQUENCE</scope>
    <source>
        <strain evidence="1">TBG_1078</strain>
    </source>
</reference>
<dbReference type="InterPro" id="IPR010326">
    <property type="entry name" value="EXOC3/Sec6"/>
</dbReference>
<dbReference type="PANTHER" id="PTHR21292:SF1">
    <property type="entry name" value="EXOCYST COMPLEX COMPONENT 3"/>
    <property type="match status" value="1"/>
</dbReference>
<accession>A0A811ZIL1</accession>
<dbReference type="PANTHER" id="PTHR21292">
    <property type="entry name" value="EXOCYST COMPLEX COMPONENT SEC6-RELATED"/>
    <property type="match status" value="1"/>
</dbReference>
<dbReference type="GO" id="GO:0000145">
    <property type="term" value="C:exocyst"/>
    <property type="evidence" value="ECO:0007669"/>
    <property type="project" value="InterPro"/>
</dbReference>
<gene>
    <name evidence="1" type="ORF">NYPRO_LOCUS21306</name>
</gene>
<sequence length="620" mass="70417">MACVKMKIHWGKKKARLEGREAGFELQQFLPSEAQGPQRQEPKGHSSKLSTITGFLRVLHRNKGPKKVTHPPETSKGFSELVQDGRFLEAYLSIPTLVKQGQDCKSLYQVVAQSMWQVVQQALEGTEYSPELELKIQAVLGTIEWTQEKHQSWEDGDFQDGDLQDGDLQDGDLQDGDLQDGGVAAWGNQLEKLLRSDVEARVPAPGPGDQVDLYLEKLEEAVTQGLGSLRASLLGPQLWKVYRTHFQEVLLSRLWELTHSFGTNWESCHMLYSWAKITLFEEPGKTLVSAPPTSQEPTVRQLLDPVTFVPWMSRMQKKLVGLIQESLEKQLENVLICDWKTWAQGSCPTFIEIFQLLEQKINAVQPIGLPITSQVQSMVLETFSKFLKRYEAEAAHFLHQNATAGPLPEVHVLANCGILRETWQLLGWAHILPAHLDAVVQDIIHVIESHSQDHFLFKGRALCKSLLLGYFVRKDKDLAGALEPLWQSLEGRPKMYSTLMYENIMRSLHVVVFGEYIQALATHLKKLAPKKWEDILVQVNTDTMKLHNIFTKYRDVGLANLQEPIMGIFQLRGNKGRETVDDWLVSFRDRFPDYLSTQVQPHCSVLLEETEDKGSCCRCC</sequence>
<name>A0A811ZIL1_NYCPR</name>
<evidence type="ECO:0000313" key="2">
    <source>
        <dbReference type="Proteomes" id="UP000645828"/>
    </source>
</evidence>
<dbReference type="GO" id="GO:0000149">
    <property type="term" value="F:SNARE binding"/>
    <property type="evidence" value="ECO:0007669"/>
    <property type="project" value="TreeGrafter"/>
</dbReference>
<dbReference type="GO" id="GO:0051601">
    <property type="term" value="P:exocyst localization"/>
    <property type="evidence" value="ECO:0007669"/>
    <property type="project" value="TreeGrafter"/>
</dbReference>
<dbReference type="AlphaFoldDB" id="A0A811ZIL1"/>
<comment type="caution">
    <text evidence="1">The sequence shown here is derived from an EMBL/GenBank/DDBJ whole genome shotgun (WGS) entry which is preliminary data.</text>
</comment>
<organism evidence="1 2">
    <name type="scientific">Nyctereutes procyonoides</name>
    <name type="common">Raccoon dog</name>
    <name type="synonym">Canis procyonoides</name>
    <dbReference type="NCBI Taxonomy" id="34880"/>
    <lineage>
        <taxon>Eukaryota</taxon>
        <taxon>Metazoa</taxon>
        <taxon>Chordata</taxon>
        <taxon>Craniata</taxon>
        <taxon>Vertebrata</taxon>
        <taxon>Euteleostomi</taxon>
        <taxon>Mammalia</taxon>
        <taxon>Eutheria</taxon>
        <taxon>Laurasiatheria</taxon>
        <taxon>Carnivora</taxon>
        <taxon>Caniformia</taxon>
        <taxon>Canidae</taxon>
        <taxon>Nyctereutes</taxon>
    </lineage>
</organism>
<evidence type="ECO:0000313" key="1">
    <source>
        <dbReference type="EMBL" id="CAD7688513.1"/>
    </source>
</evidence>
<dbReference type="Proteomes" id="UP000645828">
    <property type="component" value="Unassembled WGS sequence"/>
</dbReference>
<dbReference type="EMBL" id="CAJHUB010000768">
    <property type="protein sequence ID" value="CAD7688513.1"/>
    <property type="molecule type" value="Genomic_DNA"/>
</dbReference>